<protein>
    <submittedName>
        <fullName evidence="1">Putative secreted protein</fullName>
    </submittedName>
</protein>
<reference evidence="1" key="1">
    <citation type="submission" date="2019-12" db="EMBL/GenBank/DDBJ databases">
        <title>An insight into the sialome of adult female Ixodes ricinus ticks feeding for 6 days.</title>
        <authorList>
            <person name="Perner J."/>
            <person name="Ribeiro J.M.C."/>
        </authorList>
    </citation>
    <scope>NUCLEOTIDE SEQUENCE</scope>
    <source>
        <strain evidence="1">Semi-engorged</strain>
        <tissue evidence="1">Salivary glands</tissue>
    </source>
</reference>
<sequence length="89" mass="10102">MAIMFLVFCAEYVNVLKYGFVRFVSALLFWLRGLKIVFSLTQTFSTCPSYLQLKQTSPSLSPFSLLGLFLPFPPGLSLSVRRCVMPAWL</sequence>
<dbReference type="EMBL" id="GIFC01003932">
    <property type="protein sequence ID" value="MXU86015.1"/>
    <property type="molecule type" value="Transcribed_RNA"/>
</dbReference>
<name>A0A6B0UBH4_IXORI</name>
<organism evidence="1">
    <name type="scientific">Ixodes ricinus</name>
    <name type="common">Common tick</name>
    <name type="synonym">Acarus ricinus</name>
    <dbReference type="NCBI Taxonomy" id="34613"/>
    <lineage>
        <taxon>Eukaryota</taxon>
        <taxon>Metazoa</taxon>
        <taxon>Ecdysozoa</taxon>
        <taxon>Arthropoda</taxon>
        <taxon>Chelicerata</taxon>
        <taxon>Arachnida</taxon>
        <taxon>Acari</taxon>
        <taxon>Parasitiformes</taxon>
        <taxon>Ixodida</taxon>
        <taxon>Ixodoidea</taxon>
        <taxon>Ixodidae</taxon>
        <taxon>Ixodinae</taxon>
        <taxon>Ixodes</taxon>
    </lineage>
</organism>
<accession>A0A6B0UBH4</accession>
<evidence type="ECO:0000313" key="1">
    <source>
        <dbReference type="EMBL" id="MXU86015.1"/>
    </source>
</evidence>
<proteinExistence type="predicted"/>
<dbReference type="AlphaFoldDB" id="A0A6B0UBH4"/>